<dbReference type="Proteomes" id="UP000247416">
    <property type="component" value="Unassembled WGS sequence"/>
</dbReference>
<sequence>MHSPRNQNHNLAVPPGQYKYSNHFPQVMQQLSPTYTVATEPVFFDHLLMNVGKSIRVVTLNDTLEGTLSGVAIDHIQLTIGEEHYHIRIQHISYFVGKP</sequence>
<reference evidence="1 2" key="1">
    <citation type="submission" date="2018-06" db="EMBL/GenBank/DDBJ databases">
        <title>Genomic Encyclopedia of Archaeal and Bacterial Type Strains, Phase II (KMG-II): from individual species to whole genera.</title>
        <authorList>
            <person name="Goeker M."/>
        </authorList>
    </citation>
    <scope>NUCLEOTIDE SEQUENCE [LARGE SCALE GENOMIC DNA]</scope>
    <source>
        <strain evidence="1 2">KACC 16626</strain>
    </source>
</reference>
<protein>
    <submittedName>
        <fullName evidence="1">Uncharacterized protein DUF2642</fullName>
    </submittedName>
</protein>
<gene>
    <name evidence="1" type="ORF">BJ095_102163</name>
</gene>
<name>A0A318TXB6_9BACL</name>
<dbReference type="OrthoDB" id="2614898at2"/>
<accession>A0A318TXB6</accession>
<dbReference type="RefSeq" id="WP_107931822.1">
    <property type="nucleotide sequence ID" value="NZ_CP085009.1"/>
</dbReference>
<evidence type="ECO:0000313" key="1">
    <source>
        <dbReference type="EMBL" id="PYF08397.1"/>
    </source>
</evidence>
<dbReference type="Pfam" id="PF10842">
    <property type="entry name" value="DUF2642"/>
    <property type="match status" value="1"/>
</dbReference>
<dbReference type="AlphaFoldDB" id="A0A318TXB6"/>
<proteinExistence type="predicted"/>
<organism evidence="1 2">
    <name type="scientific">Ureibacillus chungkukjangi</name>
    <dbReference type="NCBI Taxonomy" id="1202712"/>
    <lineage>
        <taxon>Bacteria</taxon>
        <taxon>Bacillati</taxon>
        <taxon>Bacillota</taxon>
        <taxon>Bacilli</taxon>
        <taxon>Bacillales</taxon>
        <taxon>Caryophanaceae</taxon>
        <taxon>Ureibacillus</taxon>
    </lineage>
</organism>
<evidence type="ECO:0000313" key="2">
    <source>
        <dbReference type="Proteomes" id="UP000247416"/>
    </source>
</evidence>
<comment type="caution">
    <text evidence="1">The sequence shown here is derived from an EMBL/GenBank/DDBJ whole genome shotgun (WGS) entry which is preliminary data.</text>
</comment>
<dbReference type="InterPro" id="IPR020139">
    <property type="entry name" value="DUF2642"/>
</dbReference>
<dbReference type="EMBL" id="QJTJ01000002">
    <property type="protein sequence ID" value="PYF08397.1"/>
    <property type="molecule type" value="Genomic_DNA"/>
</dbReference>
<keyword evidence="2" id="KW-1185">Reference proteome</keyword>